<dbReference type="Pfam" id="PF00183">
    <property type="entry name" value="HSP90"/>
    <property type="match status" value="1"/>
</dbReference>
<evidence type="ECO:0000256" key="5">
    <source>
        <dbReference type="SAM" id="MobiDB-lite"/>
    </source>
</evidence>
<evidence type="ECO:0000313" key="6">
    <source>
        <dbReference type="EMBL" id="KAA6381931.1"/>
    </source>
</evidence>
<dbReference type="InterPro" id="IPR020575">
    <property type="entry name" value="Hsp90_N"/>
</dbReference>
<keyword evidence="6" id="KW-0346">Stress response</keyword>
<evidence type="ECO:0000256" key="2">
    <source>
        <dbReference type="ARBA" id="ARBA00022741"/>
    </source>
</evidence>
<evidence type="ECO:0000256" key="1">
    <source>
        <dbReference type="ARBA" id="ARBA00008239"/>
    </source>
</evidence>
<name>A0A5J4VH83_9EUKA</name>
<comment type="similarity">
    <text evidence="1">Belongs to the heat shock protein 90 family.</text>
</comment>
<reference evidence="6 7" key="1">
    <citation type="submission" date="2019-03" db="EMBL/GenBank/DDBJ databases">
        <title>Single cell metagenomics reveals metabolic interactions within the superorganism composed of flagellate Streblomastix strix and complex community of Bacteroidetes bacteria on its surface.</title>
        <authorList>
            <person name="Treitli S.C."/>
            <person name="Kolisko M."/>
            <person name="Husnik F."/>
            <person name="Keeling P."/>
            <person name="Hampl V."/>
        </authorList>
    </citation>
    <scope>NUCLEOTIDE SEQUENCE [LARGE SCALE GENOMIC DNA]</scope>
    <source>
        <strain evidence="6">ST1C</strain>
    </source>
</reference>
<accession>A0A5J4VH83</accession>
<dbReference type="Gene3D" id="3.30.565.10">
    <property type="entry name" value="Histidine kinase-like ATPase, C-terminal domain"/>
    <property type="match status" value="1"/>
</dbReference>
<dbReference type="PRINTS" id="PR00775">
    <property type="entry name" value="HEATSHOCK90"/>
</dbReference>
<dbReference type="CDD" id="cd16927">
    <property type="entry name" value="HATPase_Hsp90-like"/>
    <property type="match status" value="1"/>
</dbReference>
<dbReference type="GO" id="GO:0051082">
    <property type="term" value="F:unfolded protein binding"/>
    <property type="evidence" value="ECO:0007669"/>
    <property type="project" value="InterPro"/>
</dbReference>
<dbReference type="Proteomes" id="UP000324800">
    <property type="component" value="Unassembled WGS sequence"/>
</dbReference>
<dbReference type="SUPFAM" id="SSF55874">
    <property type="entry name" value="ATPase domain of HSP90 chaperone/DNA topoisomerase II/histidine kinase"/>
    <property type="match status" value="1"/>
</dbReference>
<dbReference type="FunFam" id="3.30.565.10:FF:000005">
    <property type="entry name" value="Heat shock protein 90"/>
    <property type="match status" value="1"/>
</dbReference>
<dbReference type="OrthoDB" id="28737at2759"/>
<keyword evidence="2" id="KW-0547">Nucleotide-binding</keyword>
<protein>
    <submittedName>
        <fullName evidence="6">Putative Heat shock protein 83</fullName>
    </submittedName>
</protein>
<proteinExistence type="inferred from homology"/>
<comment type="caution">
    <text evidence="6">The sequence shown here is derived from an EMBL/GenBank/DDBJ whole genome shotgun (WGS) entry which is preliminary data.</text>
</comment>
<sequence>MAEAHQYKFCAEINQLLHLIISQFHSNKEIFLREIISNASNALNKVRCERLKSKAILGTEPKLEIHIIPDKVNKVLHIMDNGIGMTKAELENNLGRIASSDTKQLIEMIQATDADVSMIGQFGVGFYSAYFVAKKVMVTSKHNDDEQYIWESIGEESFTIREDKEGEKLSRGTKISLFLKDDQLEFLEEHKIKELVNIHSEFIFYPIKLQIEKTDEEEEEDEEKKKYWENNLKNLQDFFYLEQQQLKILFRTNIEQKDKTQIQTEDSPDSKLSTVFEPPPTLLRSFQQHKT</sequence>
<gene>
    <name evidence="6" type="ORF">EZS28_022541</name>
</gene>
<dbReference type="EMBL" id="SNRW01007053">
    <property type="protein sequence ID" value="KAA6381931.1"/>
    <property type="molecule type" value="Genomic_DNA"/>
</dbReference>
<evidence type="ECO:0000256" key="3">
    <source>
        <dbReference type="ARBA" id="ARBA00022840"/>
    </source>
</evidence>
<feature type="compositionally biased region" description="Polar residues" evidence="5">
    <location>
        <begin position="261"/>
        <end position="273"/>
    </location>
</feature>
<dbReference type="InterPro" id="IPR036890">
    <property type="entry name" value="HATPase_C_sf"/>
</dbReference>
<feature type="region of interest" description="Disordered" evidence="5">
    <location>
        <begin position="258"/>
        <end position="291"/>
    </location>
</feature>
<keyword evidence="4" id="KW-0143">Chaperone</keyword>
<dbReference type="AlphaFoldDB" id="A0A5J4VH83"/>
<dbReference type="GO" id="GO:0140662">
    <property type="term" value="F:ATP-dependent protein folding chaperone"/>
    <property type="evidence" value="ECO:0007669"/>
    <property type="project" value="InterPro"/>
</dbReference>
<organism evidence="6 7">
    <name type="scientific">Streblomastix strix</name>
    <dbReference type="NCBI Taxonomy" id="222440"/>
    <lineage>
        <taxon>Eukaryota</taxon>
        <taxon>Metamonada</taxon>
        <taxon>Preaxostyla</taxon>
        <taxon>Oxymonadida</taxon>
        <taxon>Streblomastigidae</taxon>
        <taxon>Streblomastix</taxon>
    </lineage>
</organism>
<dbReference type="GO" id="GO:0016887">
    <property type="term" value="F:ATP hydrolysis activity"/>
    <property type="evidence" value="ECO:0007669"/>
    <property type="project" value="InterPro"/>
</dbReference>
<dbReference type="PANTHER" id="PTHR11528">
    <property type="entry name" value="HEAT SHOCK PROTEIN 90 FAMILY MEMBER"/>
    <property type="match status" value="1"/>
</dbReference>
<evidence type="ECO:0000313" key="7">
    <source>
        <dbReference type="Proteomes" id="UP000324800"/>
    </source>
</evidence>
<dbReference type="InterPro" id="IPR001404">
    <property type="entry name" value="Hsp90_fam"/>
</dbReference>
<dbReference type="GO" id="GO:0005524">
    <property type="term" value="F:ATP binding"/>
    <property type="evidence" value="ECO:0007669"/>
    <property type="project" value="UniProtKB-KW"/>
</dbReference>
<keyword evidence="3" id="KW-0067">ATP-binding</keyword>
<dbReference type="Pfam" id="PF13589">
    <property type="entry name" value="HATPase_c_3"/>
    <property type="match status" value="1"/>
</dbReference>
<evidence type="ECO:0000256" key="4">
    <source>
        <dbReference type="ARBA" id="ARBA00023186"/>
    </source>
</evidence>